<evidence type="ECO:0000256" key="2">
    <source>
        <dbReference type="SAM" id="Phobius"/>
    </source>
</evidence>
<feature type="transmembrane region" description="Helical" evidence="2">
    <location>
        <begin position="233"/>
        <end position="250"/>
    </location>
</feature>
<feature type="transmembrane region" description="Helical" evidence="2">
    <location>
        <begin position="262"/>
        <end position="286"/>
    </location>
</feature>
<comment type="caution">
    <text evidence="3">The sequence shown here is derived from an EMBL/GenBank/DDBJ whole genome shotgun (WGS) entry which is preliminary data.</text>
</comment>
<keyword evidence="2" id="KW-0472">Membrane</keyword>
<name>A0A5S3QKI1_9BACI</name>
<evidence type="ECO:0000256" key="1">
    <source>
        <dbReference type="SAM" id="MobiDB-lite"/>
    </source>
</evidence>
<evidence type="ECO:0000313" key="4">
    <source>
        <dbReference type="Proteomes" id="UP000306980"/>
    </source>
</evidence>
<gene>
    <name evidence="3" type="ORF">FFL34_10190</name>
</gene>
<feature type="transmembrane region" description="Helical" evidence="2">
    <location>
        <begin position="108"/>
        <end position="127"/>
    </location>
</feature>
<sequence length="291" mass="32960">MNRLEKHVQKMLEQTQSANGEREELREELLSHLEEAKQHYMNEGLTEKQAEKRAIVEFGNSNNAGHQLQEAMYPYQRGLLYTIGMGSILFGVLNFMSAAFLLHDPIPIWLAIQFFTGSLVTLAAINISIAGRYVYLLHLVLFINVIWNGINLLTLQGSQWQIIIFGIYALLLVGMGIVAIIRNSYYSNNLTDNKQQKRGLVLTSYVVNLLFGVAVVCVSLFFLWAFLFTMERSLFALLNIAPIIIWLIAYKFQMGHITKKPLISIITGFVISVLSIAIPLSILILIPGRWL</sequence>
<dbReference type="InterPro" id="IPR047928">
    <property type="entry name" value="Perm_prefix_1"/>
</dbReference>
<dbReference type="OrthoDB" id="2435931at2"/>
<dbReference type="EMBL" id="VCIA01000001">
    <property type="protein sequence ID" value="TMN22440.1"/>
    <property type="molecule type" value="Genomic_DNA"/>
</dbReference>
<organism evidence="3 4">
    <name type="scientific">Lentibacillus cibarius</name>
    <dbReference type="NCBI Taxonomy" id="2583219"/>
    <lineage>
        <taxon>Bacteria</taxon>
        <taxon>Bacillati</taxon>
        <taxon>Bacillota</taxon>
        <taxon>Bacilli</taxon>
        <taxon>Bacillales</taxon>
        <taxon>Bacillaceae</taxon>
        <taxon>Lentibacillus</taxon>
    </lineage>
</organism>
<evidence type="ECO:0000313" key="3">
    <source>
        <dbReference type="EMBL" id="TMN22440.1"/>
    </source>
</evidence>
<keyword evidence="2" id="KW-1133">Transmembrane helix</keyword>
<feature type="transmembrane region" description="Helical" evidence="2">
    <location>
        <begin position="79"/>
        <end position="102"/>
    </location>
</feature>
<dbReference type="AlphaFoldDB" id="A0A5S3QKI1"/>
<feature type="transmembrane region" description="Helical" evidence="2">
    <location>
        <begin position="202"/>
        <end position="227"/>
    </location>
</feature>
<reference evidence="3 4" key="1">
    <citation type="submission" date="2019-05" db="EMBL/GenBank/DDBJ databases">
        <title>Genomic analysis of Lentibacillus sp. NKC220-2.</title>
        <authorList>
            <person name="Oh Y.J."/>
        </authorList>
    </citation>
    <scope>NUCLEOTIDE SEQUENCE [LARGE SCALE GENOMIC DNA]</scope>
    <source>
        <strain evidence="3 4">NKC220-2</strain>
    </source>
</reference>
<protein>
    <submittedName>
        <fullName evidence="3">Uncharacterized protein</fullName>
    </submittedName>
</protein>
<keyword evidence="2" id="KW-0812">Transmembrane</keyword>
<feature type="compositionally biased region" description="Basic and acidic residues" evidence="1">
    <location>
        <begin position="1"/>
        <end position="10"/>
    </location>
</feature>
<dbReference type="RefSeq" id="WP_138603349.1">
    <property type="nucleotide sequence ID" value="NZ_VCIA01000001.1"/>
</dbReference>
<dbReference type="Proteomes" id="UP000306980">
    <property type="component" value="Unassembled WGS sequence"/>
</dbReference>
<accession>A0A5S3QKI1</accession>
<proteinExistence type="predicted"/>
<dbReference type="NCBIfam" id="NF038403">
    <property type="entry name" value="perm_prefix_1"/>
    <property type="match status" value="1"/>
</dbReference>
<feature type="transmembrane region" description="Helical" evidence="2">
    <location>
        <begin position="134"/>
        <end position="154"/>
    </location>
</feature>
<feature type="region of interest" description="Disordered" evidence="1">
    <location>
        <begin position="1"/>
        <end position="22"/>
    </location>
</feature>
<feature type="transmembrane region" description="Helical" evidence="2">
    <location>
        <begin position="160"/>
        <end position="181"/>
    </location>
</feature>